<dbReference type="EMBL" id="ATIB01000085">
    <property type="protein sequence ID" value="EQA97835.1"/>
    <property type="molecule type" value="Genomic_DNA"/>
</dbReference>
<sequence length="212" mass="23182">MAPELRSRPDFPFAFGRGSPYLGSMPMEPPPDLASLSLTDIARLLAEKRLPPVDKWNPEHCGDSEMRIARDGTWFHQGSPIGREAMVRLFSTILRREPDGSYVLVTPVEKLSIEVEDAPFVAVELKSEGVGKDRALAFRLNTGDLVAAGPDNALTVREGENGPHPYLYVRGGMEALVARSVYYELVNLALDEGGERVGLWSNGAFFPLDGAA</sequence>
<evidence type="ECO:0008006" key="5">
    <source>
        <dbReference type="Google" id="ProtNLM"/>
    </source>
</evidence>
<dbReference type="eggNOG" id="COG3816">
    <property type="taxonomic scope" value="Bacteria"/>
</dbReference>
<dbReference type="Pfam" id="PF06938">
    <property type="entry name" value="DUF1285_N"/>
    <property type="match status" value="1"/>
</dbReference>
<proteinExistence type="predicted"/>
<comment type="caution">
    <text evidence="3">The sequence shown here is derived from an EMBL/GenBank/DDBJ whole genome shotgun (WGS) entry which is preliminary data.</text>
</comment>
<organism evidence="3 4">
    <name type="scientific">Sphingobium baderi LL03</name>
    <dbReference type="NCBI Taxonomy" id="1114964"/>
    <lineage>
        <taxon>Bacteria</taxon>
        <taxon>Pseudomonadati</taxon>
        <taxon>Pseudomonadota</taxon>
        <taxon>Alphaproteobacteria</taxon>
        <taxon>Sphingomonadales</taxon>
        <taxon>Sphingomonadaceae</taxon>
        <taxon>Sphingobium</taxon>
    </lineage>
</organism>
<evidence type="ECO:0000259" key="1">
    <source>
        <dbReference type="Pfam" id="PF06938"/>
    </source>
</evidence>
<accession>T0G2E9</accession>
<dbReference type="AlphaFoldDB" id="T0G2E9"/>
<dbReference type="PATRIC" id="fig|1114964.3.peg.3729"/>
<feature type="domain" description="DUF1285" evidence="1">
    <location>
        <begin position="51"/>
        <end position="118"/>
    </location>
</feature>
<dbReference type="InterPro" id="IPR048341">
    <property type="entry name" value="DUF1285_N"/>
</dbReference>
<evidence type="ECO:0000313" key="4">
    <source>
        <dbReference type="Proteomes" id="UP000015524"/>
    </source>
</evidence>
<evidence type="ECO:0000313" key="3">
    <source>
        <dbReference type="EMBL" id="EQA97835.1"/>
    </source>
</evidence>
<dbReference type="InterPro" id="IPR023361">
    <property type="entry name" value="DUF1285_beta_roll_sf"/>
</dbReference>
<name>T0G2E9_9SPHN</name>
<dbReference type="Gene3D" id="3.10.540.10">
    <property type="entry name" value="duf1285 like domain"/>
    <property type="match status" value="1"/>
</dbReference>
<gene>
    <name evidence="3" type="ORF">L485_19000</name>
</gene>
<reference evidence="3 4" key="1">
    <citation type="journal article" date="2013" name="Genome Announc.">
        <title>Draft Genome Sequence of a Hexachlorocyclohexane-Degrading Bacterium, Sphingobium baderi Strain LL03T.</title>
        <authorList>
            <person name="Kaur J."/>
            <person name="Verma H."/>
            <person name="Tripathi C."/>
            <person name="Khurana J.P."/>
            <person name="Lal R."/>
        </authorList>
    </citation>
    <scope>NUCLEOTIDE SEQUENCE [LARGE SCALE GENOMIC DNA]</scope>
    <source>
        <strain evidence="3 4">LL03</strain>
    </source>
</reference>
<keyword evidence="4" id="KW-1185">Reference proteome</keyword>
<dbReference type="Gene3D" id="2.30.270.10">
    <property type="entry name" value="duf1285 protein"/>
    <property type="match status" value="1"/>
</dbReference>
<protein>
    <recommendedName>
        <fullName evidence="5">Proteophosphoglycan</fullName>
    </recommendedName>
</protein>
<dbReference type="Pfam" id="PF21028">
    <property type="entry name" value="DUF1285_C"/>
    <property type="match status" value="1"/>
</dbReference>
<evidence type="ECO:0000259" key="2">
    <source>
        <dbReference type="Pfam" id="PF21028"/>
    </source>
</evidence>
<dbReference type="Proteomes" id="UP000015524">
    <property type="component" value="Unassembled WGS sequence"/>
</dbReference>
<feature type="domain" description="DUF1285" evidence="2">
    <location>
        <begin position="119"/>
        <end position="208"/>
    </location>
</feature>
<dbReference type="InterPro" id="IPR048342">
    <property type="entry name" value="DUF1285_C"/>
</dbReference>